<keyword evidence="11" id="KW-1185">Reference proteome</keyword>
<dbReference type="GO" id="GO:0015035">
    <property type="term" value="F:protein-disulfide reductase activity"/>
    <property type="evidence" value="ECO:0007669"/>
    <property type="project" value="UniProtKB-UniRule"/>
</dbReference>
<keyword evidence="4 8" id="KW-0676">Redox-active center</keyword>
<feature type="disulfide bond" description="Redox-active" evidence="8">
    <location>
        <begin position="31"/>
        <end position="34"/>
    </location>
</feature>
<evidence type="ECO:0000256" key="4">
    <source>
        <dbReference type="ARBA" id="ARBA00023284"/>
    </source>
</evidence>
<dbReference type="PROSITE" id="PS00194">
    <property type="entry name" value="THIOREDOXIN_1"/>
    <property type="match status" value="1"/>
</dbReference>
<accession>A0A0H3XK92</accession>
<dbReference type="RefSeq" id="WP_047791054.1">
    <property type="nucleotide sequence ID" value="NZ_CP011856.1"/>
</dbReference>
<dbReference type="SUPFAM" id="SSF52833">
    <property type="entry name" value="Thioredoxin-like"/>
    <property type="match status" value="1"/>
</dbReference>
<evidence type="ECO:0000256" key="6">
    <source>
        <dbReference type="PIRNR" id="PIRNR000077"/>
    </source>
</evidence>
<evidence type="ECO:0000313" key="11">
    <source>
        <dbReference type="Proteomes" id="UP000035661"/>
    </source>
</evidence>
<dbReference type="Pfam" id="PF00085">
    <property type="entry name" value="Thioredoxin"/>
    <property type="match status" value="1"/>
</dbReference>
<dbReference type="EMBL" id="CP011856">
    <property type="protein sequence ID" value="AKM53784.1"/>
    <property type="molecule type" value="Genomic_DNA"/>
</dbReference>
<organism evidence="10 11">
    <name type="scientific">Spiroplasma eriocheiris</name>
    <dbReference type="NCBI Taxonomy" id="315358"/>
    <lineage>
        <taxon>Bacteria</taxon>
        <taxon>Bacillati</taxon>
        <taxon>Mycoplasmatota</taxon>
        <taxon>Mollicutes</taxon>
        <taxon>Entomoplasmatales</taxon>
        <taxon>Spiroplasmataceae</taxon>
        <taxon>Spiroplasma</taxon>
    </lineage>
</organism>
<evidence type="ECO:0000256" key="2">
    <source>
        <dbReference type="ARBA" id="ARBA00022982"/>
    </source>
</evidence>
<dbReference type="STRING" id="315358.SERIO_v1c01910"/>
<dbReference type="NCBIfam" id="TIGR01068">
    <property type="entry name" value="thioredoxin"/>
    <property type="match status" value="1"/>
</dbReference>
<feature type="domain" description="Thioredoxin" evidence="9">
    <location>
        <begin position="1"/>
        <end position="102"/>
    </location>
</feature>
<dbReference type="InterPro" id="IPR005746">
    <property type="entry name" value="Thioredoxin"/>
</dbReference>
<proteinExistence type="inferred from homology"/>
<reference evidence="10 11" key="1">
    <citation type="journal article" date="2015" name="Genome Biol. Evol.">
        <title>Found and Lost: The Fates of Horizontally Acquired Genes in Arthropod-Symbiotic Spiroplasma.</title>
        <authorList>
            <person name="Lo W.S."/>
            <person name="Gasparich G.E."/>
            <person name="Kuo C.H."/>
        </authorList>
    </citation>
    <scope>NUCLEOTIDE SEQUENCE [LARGE SCALE GENOMIC DNA]</scope>
    <source>
        <strain evidence="11">TDA-040725-5</strain>
    </source>
</reference>
<evidence type="ECO:0000256" key="5">
    <source>
        <dbReference type="NCBIfam" id="TIGR01068"/>
    </source>
</evidence>
<dbReference type="PRINTS" id="PR00421">
    <property type="entry name" value="THIOREDOXIN"/>
</dbReference>
<reference evidence="11" key="2">
    <citation type="submission" date="2015-06" db="EMBL/GenBank/DDBJ databases">
        <title>Complete genome sequence of Spiroplasma eriocheiris TDA-040725-5 (DSM 21848).</title>
        <authorList>
            <person name="Lo W.-S."/>
            <person name="Kuo C.-H."/>
        </authorList>
    </citation>
    <scope>NUCLEOTIDE SEQUENCE [LARGE SCALE GENOMIC DNA]</scope>
    <source>
        <strain evidence="11">TDA-040725-5</strain>
    </source>
</reference>
<dbReference type="FunFam" id="3.40.30.10:FF:000001">
    <property type="entry name" value="Thioredoxin"/>
    <property type="match status" value="1"/>
</dbReference>
<dbReference type="PROSITE" id="PS51352">
    <property type="entry name" value="THIOREDOXIN_2"/>
    <property type="match status" value="1"/>
</dbReference>
<evidence type="ECO:0000256" key="3">
    <source>
        <dbReference type="ARBA" id="ARBA00023157"/>
    </source>
</evidence>
<evidence type="ECO:0000256" key="8">
    <source>
        <dbReference type="PIRSR" id="PIRSR000077-4"/>
    </source>
</evidence>
<feature type="site" description="Contributes to redox potential value" evidence="7">
    <location>
        <position position="33"/>
    </location>
</feature>
<dbReference type="InterPro" id="IPR036249">
    <property type="entry name" value="Thioredoxin-like_sf"/>
</dbReference>
<name>A0A0H3XK92_9MOLU</name>
<dbReference type="Gene3D" id="3.40.30.10">
    <property type="entry name" value="Glutaredoxin"/>
    <property type="match status" value="1"/>
</dbReference>
<keyword evidence="3 8" id="KW-1015">Disulfide bond</keyword>
<sequence length="102" mass="11614">MAIKHLENMQEFNDLINKNEKTIIDFYADWCGPCKMLAPIYEELAGEVSNVHFAKVDVDNLQDIAQEYGIASIPTLLIFQGGKEMNRHVGFATKDQIKELLK</sequence>
<evidence type="ECO:0000256" key="1">
    <source>
        <dbReference type="ARBA" id="ARBA00022448"/>
    </source>
</evidence>
<dbReference type="PANTHER" id="PTHR46115">
    <property type="entry name" value="THIOREDOXIN-LIKE PROTEIN 1"/>
    <property type="match status" value="1"/>
</dbReference>
<comment type="similarity">
    <text evidence="6">Belongs to the thioredoxin family.</text>
</comment>
<dbReference type="PATRIC" id="fig|743698.3.peg.193"/>
<feature type="site" description="Contributes to redox potential value" evidence="7">
    <location>
        <position position="32"/>
    </location>
</feature>
<keyword evidence="1" id="KW-0813">Transport</keyword>
<feature type="site" description="Deprotonates C-terminal active site Cys" evidence="7">
    <location>
        <position position="25"/>
    </location>
</feature>
<dbReference type="KEGG" id="seri:SERIO_v1c01910"/>
<evidence type="ECO:0000259" key="9">
    <source>
        <dbReference type="PROSITE" id="PS51352"/>
    </source>
</evidence>
<evidence type="ECO:0000313" key="10">
    <source>
        <dbReference type="EMBL" id="AKM53784.1"/>
    </source>
</evidence>
<keyword evidence="2" id="KW-0249">Electron transport</keyword>
<feature type="active site" description="Nucleophile" evidence="7">
    <location>
        <position position="34"/>
    </location>
</feature>
<feature type="active site" description="Nucleophile" evidence="7">
    <location>
        <position position="31"/>
    </location>
</feature>
<dbReference type="Proteomes" id="UP000035661">
    <property type="component" value="Chromosome"/>
</dbReference>
<dbReference type="InterPro" id="IPR013766">
    <property type="entry name" value="Thioredoxin_domain"/>
</dbReference>
<dbReference type="CDD" id="cd02947">
    <property type="entry name" value="TRX_family"/>
    <property type="match status" value="1"/>
</dbReference>
<dbReference type="PIRSF" id="PIRSF000077">
    <property type="entry name" value="Thioredoxin"/>
    <property type="match status" value="1"/>
</dbReference>
<dbReference type="AlphaFoldDB" id="A0A0H3XK92"/>
<gene>
    <name evidence="10" type="primary">trxA</name>
    <name evidence="10" type="ORF">SERIO_v1c01910</name>
</gene>
<protein>
    <recommendedName>
        <fullName evidence="5 6">Thioredoxin</fullName>
    </recommendedName>
</protein>
<evidence type="ECO:0000256" key="7">
    <source>
        <dbReference type="PIRSR" id="PIRSR000077-1"/>
    </source>
</evidence>
<dbReference type="InterPro" id="IPR017937">
    <property type="entry name" value="Thioredoxin_CS"/>
</dbReference>